<keyword evidence="3" id="KW-0004">4Fe-4S</keyword>
<dbReference type="AlphaFoldDB" id="A0A6L5JYP6"/>
<evidence type="ECO:0000259" key="8">
    <source>
        <dbReference type="PROSITE" id="PS51379"/>
    </source>
</evidence>
<dbReference type="EMBL" id="WIXJ01000007">
    <property type="protein sequence ID" value="MQY52181.1"/>
    <property type="molecule type" value="Genomic_DNA"/>
</dbReference>
<dbReference type="Gene3D" id="3.30.70.20">
    <property type="match status" value="1"/>
</dbReference>
<dbReference type="PROSITE" id="PS00198">
    <property type="entry name" value="4FE4S_FER_1"/>
    <property type="match status" value="1"/>
</dbReference>
<name>A0A6L5JYP6_RHOTE</name>
<evidence type="ECO:0000256" key="2">
    <source>
        <dbReference type="ARBA" id="ARBA00022448"/>
    </source>
</evidence>
<feature type="domain" description="4Fe-4S ferredoxin-type" evidence="8">
    <location>
        <begin position="1"/>
        <end position="30"/>
    </location>
</feature>
<dbReference type="PROSITE" id="PS51379">
    <property type="entry name" value="4FE4S_FER_2"/>
    <property type="match status" value="1"/>
</dbReference>
<keyword evidence="2" id="KW-0813">Transport</keyword>
<gene>
    <name evidence="9" type="ORF">GHK24_10385</name>
</gene>
<evidence type="ECO:0000313" key="10">
    <source>
        <dbReference type="Proteomes" id="UP000480275"/>
    </source>
</evidence>
<evidence type="ECO:0000256" key="7">
    <source>
        <dbReference type="ARBA" id="ARBA00023014"/>
    </source>
</evidence>
<accession>A0A6L5JYP6</accession>
<evidence type="ECO:0000256" key="6">
    <source>
        <dbReference type="ARBA" id="ARBA00023004"/>
    </source>
</evidence>
<evidence type="ECO:0000256" key="1">
    <source>
        <dbReference type="ARBA" id="ARBA00001966"/>
    </source>
</evidence>
<dbReference type="GO" id="GO:0051539">
    <property type="term" value="F:4 iron, 4 sulfur cluster binding"/>
    <property type="evidence" value="ECO:0007669"/>
    <property type="project" value="UniProtKB-KW"/>
</dbReference>
<dbReference type="InterPro" id="IPR017900">
    <property type="entry name" value="4Fe4S_Fe_S_CS"/>
</dbReference>
<evidence type="ECO:0000256" key="3">
    <source>
        <dbReference type="ARBA" id="ARBA00022485"/>
    </source>
</evidence>
<comment type="cofactor">
    <cofactor evidence="1">
        <name>[4Fe-4S] cluster</name>
        <dbReference type="ChEBI" id="CHEBI:49883"/>
    </cofactor>
</comment>
<evidence type="ECO:0000256" key="5">
    <source>
        <dbReference type="ARBA" id="ARBA00022982"/>
    </source>
</evidence>
<keyword evidence="7" id="KW-0411">Iron-sulfur</keyword>
<evidence type="ECO:0000256" key="4">
    <source>
        <dbReference type="ARBA" id="ARBA00022723"/>
    </source>
</evidence>
<reference evidence="9 10" key="1">
    <citation type="submission" date="2019-10" db="EMBL/GenBank/DDBJ databases">
        <title>Whole-genome sequence of the purple nonsulfur photosynthetic bacterium Rhodocyclus tenuis.</title>
        <authorList>
            <person name="Kyndt J.A."/>
            <person name="Meyer T.E."/>
        </authorList>
    </citation>
    <scope>NUCLEOTIDE SEQUENCE [LARGE SCALE GENOMIC DNA]</scope>
    <source>
        <strain evidence="9 10">DSM 110</strain>
    </source>
</reference>
<dbReference type="GO" id="GO:0046872">
    <property type="term" value="F:metal ion binding"/>
    <property type="evidence" value="ECO:0007669"/>
    <property type="project" value="UniProtKB-KW"/>
</dbReference>
<dbReference type="Pfam" id="PF13237">
    <property type="entry name" value="Fer4_10"/>
    <property type="match status" value="1"/>
</dbReference>
<dbReference type="OrthoDB" id="9803397at2"/>
<comment type="caution">
    <text evidence="9">The sequence shown here is derived from an EMBL/GenBank/DDBJ whole genome shotgun (WGS) entry which is preliminary data.</text>
</comment>
<organism evidence="9 10">
    <name type="scientific">Rhodocyclus tenuis</name>
    <name type="common">Rhodospirillum tenue</name>
    <dbReference type="NCBI Taxonomy" id="1066"/>
    <lineage>
        <taxon>Bacteria</taxon>
        <taxon>Pseudomonadati</taxon>
        <taxon>Pseudomonadota</taxon>
        <taxon>Betaproteobacteria</taxon>
        <taxon>Rhodocyclales</taxon>
        <taxon>Rhodocyclaceae</taxon>
        <taxon>Rhodocyclus</taxon>
    </lineage>
</organism>
<evidence type="ECO:0000313" key="9">
    <source>
        <dbReference type="EMBL" id="MQY52181.1"/>
    </source>
</evidence>
<proteinExistence type="predicted"/>
<dbReference type="Proteomes" id="UP000480275">
    <property type="component" value="Unassembled WGS sequence"/>
</dbReference>
<keyword evidence="5" id="KW-0249">Electron transport</keyword>
<dbReference type="FunFam" id="3.30.70.20:FF:000045">
    <property type="entry name" value="Ferredoxin, 4Fe-4S"/>
    <property type="match status" value="1"/>
</dbReference>
<dbReference type="SUPFAM" id="SSF54862">
    <property type="entry name" value="4Fe-4S ferredoxins"/>
    <property type="match status" value="1"/>
</dbReference>
<protein>
    <submittedName>
        <fullName evidence="9">4Fe-4S dicluster domain-containing protein</fullName>
    </submittedName>
</protein>
<sequence length="65" mass="6903">MAMKIVQAECTSCGDCATVCPTQSITEKSGIFKINKDTCTECEGDADTPRCVDTCPSGDTCIVYL</sequence>
<keyword evidence="6" id="KW-0408">Iron</keyword>
<dbReference type="InterPro" id="IPR017896">
    <property type="entry name" value="4Fe4S_Fe-S-bd"/>
</dbReference>
<keyword evidence="4" id="KW-0479">Metal-binding</keyword>